<feature type="domain" description="DUF418" evidence="2">
    <location>
        <begin position="261"/>
        <end position="422"/>
    </location>
</feature>
<feature type="transmembrane region" description="Helical" evidence="1">
    <location>
        <begin position="143"/>
        <end position="168"/>
    </location>
</feature>
<feature type="transmembrane region" description="Helical" evidence="1">
    <location>
        <begin position="324"/>
        <end position="343"/>
    </location>
</feature>
<protein>
    <recommendedName>
        <fullName evidence="2">DUF418 domain-containing protein</fullName>
    </recommendedName>
</protein>
<dbReference type="InterPro" id="IPR007349">
    <property type="entry name" value="DUF418"/>
</dbReference>
<keyword evidence="1" id="KW-0472">Membrane</keyword>
<feature type="transmembrane region" description="Helical" evidence="1">
    <location>
        <begin position="238"/>
        <end position="262"/>
    </location>
</feature>
<dbReference type="AlphaFoldDB" id="A0A0R2PKB3"/>
<gene>
    <name evidence="3" type="ORF">ABR63_06390</name>
</gene>
<evidence type="ECO:0000313" key="3">
    <source>
        <dbReference type="EMBL" id="KRO38414.1"/>
    </source>
</evidence>
<dbReference type="Pfam" id="PF04235">
    <property type="entry name" value="DUF418"/>
    <property type="match status" value="1"/>
</dbReference>
<reference evidence="4" key="1">
    <citation type="submission" date="2015-10" db="EMBL/GenBank/DDBJ databases">
        <title>Metagenome-Assembled Genomes uncover a global brackish microbiome.</title>
        <authorList>
            <person name="Hugerth L.W."/>
            <person name="Larsson J."/>
            <person name="Alneberg J."/>
            <person name="Lindh M.V."/>
            <person name="Legrand C."/>
            <person name="Pinhassi J."/>
            <person name="Andersson A."/>
        </authorList>
    </citation>
    <scope>NUCLEOTIDE SEQUENCE [LARGE SCALE GENOMIC DNA]</scope>
</reference>
<dbReference type="PANTHER" id="PTHR30590:SF2">
    <property type="entry name" value="INNER MEMBRANE PROTEIN"/>
    <property type="match status" value="1"/>
</dbReference>
<evidence type="ECO:0000259" key="2">
    <source>
        <dbReference type="Pfam" id="PF04235"/>
    </source>
</evidence>
<feature type="transmembrane region" description="Helical" evidence="1">
    <location>
        <begin position="74"/>
        <end position="91"/>
    </location>
</feature>
<sequence length="431" mass="47876">MSSPQPISESNRIESLDVVRGFALLGILLLNIIGFGLLSPSYSNPGFDLSHSSFADILSWAAVDLLAEGAMRCLFSILFGAGVVLFTTGATGRSAWTHYRRTFWLLMFGLFNAFILLWPGDILVTYALAGAFLYLVREKSVRTLLIAAGVLILLMSLLHVAMGFGLGFSKQAYDRVTTSSIAGATTEISDQDRELAQVWEEFSADVDLLETDAEAELIARNSSYASAFQWTVSQNVEFYSFVIPVFLFWDALAMMMLGMALYKAGVLQAQRSRRFYLNLMVGGFASGLLINGYEISEAYRSDFHLLATFPQLQATYHLGRLGMALGYIGMLGLVCQAGLFSGLTTRLAAVGRMALTNYLMHSLICAILFTGMGLGLLGQFSRIELYVIVLLIWWLQLGLSPAWLKRYRFGPIEWLWRALTYGTWPEMRRSV</sequence>
<name>A0A0R2PKB3_9GAMM</name>
<feature type="transmembrane region" description="Helical" evidence="1">
    <location>
        <begin position="383"/>
        <end position="404"/>
    </location>
</feature>
<evidence type="ECO:0000313" key="4">
    <source>
        <dbReference type="Proteomes" id="UP000050874"/>
    </source>
</evidence>
<dbReference type="Proteomes" id="UP000050874">
    <property type="component" value="Unassembled WGS sequence"/>
</dbReference>
<proteinExistence type="predicted"/>
<evidence type="ECO:0000256" key="1">
    <source>
        <dbReference type="SAM" id="Phobius"/>
    </source>
</evidence>
<feature type="transmembrane region" description="Helical" evidence="1">
    <location>
        <begin position="274"/>
        <end position="293"/>
    </location>
</feature>
<dbReference type="InterPro" id="IPR052529">
    <property type="entry name" value="Bact_Transport_Assoc"/>
</dbReference>
<keyword evidence="1" id="KW-0812">Transmembrane</keyword>
<keyword evidence="1" id="KW-1133">Transmembrane helix</keyword>
<accession>A0A0R2PKB3</accession>
<feature type="transmembrane region" description="Helical" evidence="1">
    <location>
        <begin position="21"/>
        <end position="43"/>
    </location>
</feature>
<feature type="transmembrane region" description="Helical" evidence="1">
    <location>
        <begin position="103"/>
        <end position="136"/>
    </location>
</feature>
<dbReference type="EMBL" id="LIAV01000337">
    <property type="protein sequence ID" value="KRO38414.1"/>
    <property type="molecule type" value="Genomic_DNA"/>
</dbReference>
<organism evidence="3 4">
    <name type="scientific">SAR86 cluster bacterium BACL1 MAG-120920-bin57</name>
    <dbReference type="NCBI Taxonomy" id="1655571"/>
    <lineage>
        <taxon>Bacteria</taxon>
        <taxon>Pseudomonadati</taxon>
        <taxon>Pseudomonadota</taxon>
        <taxon>Gammaproteobacteria</taxon>
        <taxon>SAR86 cluster</taxon>
    </lineage>
</organism>
<dbReference type="PANTHER" id="PTHR30590">
    <property type="entry name" value="INNER MEMBRANE PROTEIN"/>
    <property type="match status" value="1"/>
</dbReference>
<feature type="transmembrane region" description="Helical" evidence="1">
    <location>
        <begin position="355"/>
        <end position="377"/>
    </location>
</feature>
<comment type="caution">
    <text evidence="3">The sequence shown here is derived from an EMBL/GenBank/DDBJ whole genome shotgun (WGS) entry which is preliminary data.</text>
</comment>